<dbReference type="AlphaFoldDB" id="A0A8J3PW13"/>
<dbReference type="CDD" id="cd16917">
    <property type="entry name" value="HATPase_UhpB-NarQ-NarX-like"/>
    <property type="match status" value="1"/>
</dbReference>
<dbReference type="Pfam" id="PF02518">
    <property type="entry name" value="HATPase_c"/>
    <property type="match status" value="1"/>
</dbReference>
<feature type="transmembrane region" description="Helical" evidence="10">
    <location>
        <begin position="74"/>
        <end position="93"/>
    </location>
</feature>
<sequence length="642" mass="67644">MVVASAVLVAAWLVVAAGALAADRRALVRAALLVAGAQGVATVWPACVPLAVAAWFACGLGLPDGELGSWARRAFAAFAFAAAVVWSVMTAASGTTPHVGAVVGVVAVMSSVALGAVLLRCPRAPAGRRRTLQWVAAAAVVTVAADAVLVATHLLLGTPADLLTSVLASTVVLPLGVLLGQMSFTARFSERGLVEAIVIAGLAVLVVAVYLVVIIGLARSPEEPERDVLLASVIASLTAVGLGLPLRFRLVSFGEGLLGRRGQTPEEALASFGARMSRAVPFDELLLQLVESLRATLGPAGAEVWVGTEGVLHRTVSVPEREDAVLTLDEKERLVVGRTRIGGPAWMSVWLPSLIEDRDAPIRVAPAAHLGDLLGLLVVRRPSDGVEYSDEDDRVLIELARQVGLALHNMRLDSALQASLEELRQRNEELQASRLRIVTAADASRRAIERDLHDGAQQHLVALSVKLGLAGELIKEDPALVAEMLEELRADVQSTNAAFRELAHGIYPPLLRDHGLGEALRSITRRVALPYEVDVDLSRRFSEQVEAAVYFCCLEAIQNAGKYAGPDASIQVRIHMDGPLLRFSVSDDGAGFDGADGHGEGYAEGYGHGFVNMADRLGAIGGRLRVDSTPGTGTTISGEISV</sequence>
<feature type="transmembrane region" description="Helical" evidence="10">
    <location>
        <begin position="192"/>
        <end position="217"/>
    </location>
</feature>
<keyword evidence="11" id="KW-0732">Signal</keyword>
<keyword evidence="5" id="KW-0547">Nucleotide-binding</keyword>
<keyword evidence="7" id="KW-0067">ATP-binding</keyword>
<evidence type="ECO:0000256" key="10">
    <source>
        <dbReference type="SAM" id="Phobius"/>
    </source>
</evidence>
<gene>
    <name evidence="14" type="ORF">Pka01_52610</name>
</gene>
<protein>
    <recommendedName>
        <fullName evidence="2">histidine kinase</fullName>
        <ecNumber evidence="2">2.7.13.3</ecNumber>
    </recommendedName>
</protein>
<dbReference type="GO" id="GO:0016020">
    <property type="term" value="C:membrane"/>
    <property type="evidence" value="ECO:0007669"/>
    <property type="project" value="InterPro"/>
</dbReference>
<feature type="domain" description="Histidine kinase/HSP90-like ATPase" evidence="12">
    <location>
        <begin position="548"/>
        <end position="637"/>
    </location>
</feature>
<dbReference type="GO" id="GO:0000155">
    <property type="term" value="F:phosphorelay sensor kinase activity"/>
    <property type="evidence" value="ECO:0007669"/>
    <property type="project" value="InterPro"/>
</dbReference>
<keyword evidence="10" id="KW-1133">Transmembrane helix</keyword>
<dbReference type="PANTHER" id="PTHR24421">
    <property type="entry name" value="NITRATE/NITRITE SENSOR PROTEIN NARX-RELATED"/>
    <property type="match status" value="1"/>
</dbReference>
<evidence type="ECO:0000256" key="3">
    <source>
        <dbReference type="ARBA" id="ARBA00022553"/>
    </source>
</evidence>
<evidence type="ECO:0000313" key="14">
    <source>
        <dbReference type="EMBL" id="GIG82134.1"/>
    </source>
</evidence>
<dbReference type="EC" id="2.7.13.3" evidence="2"/>
<dbReference type="PANTHER" id="PTHR24421:SF10">
    <property type="entry name" value="NITRATE_NITRITE SENSOR PROTEIN NARQ"/>
    <property type="match status" value="1"/>
</dbReference>
<keyword evidence="10" id="KW-0812">Transmembrane</keyword>
<feature type="transmembrane region" description="Helical" evidence="10">
    <location>
        <begin position="229"/>
        <end position="248"/>
    </location>
</feature>
<evidence type="ECO:0000256" key="9">
    <source>
        <dbReference type="SAM" id="Coils"/>
    </source>
</evidence>
<dbReference type="SUPFAM" id="SSF55874">
    <property type="entry name" value="ATPase domain of HSP90 chaperone/DNA topoisomerase II/histidine kinase"/>
    <property type="match status" value="1"/>
</dbReference>
<dbReference type="Gene3D" id="1.20.5.1930">
    <property type="match status" value="1"/>
</dbReference>
<dbReference type="Proteomes" id="UP000630097">
    <property type="component" value="Unassembled WGS sequence"/>
</dbReference>
<keyword evidence="8" id="KW-0902">Two-component regulatory system</keyword>
<comment type="caution">
    <text evidence="14">The sequence shown here is derived from an EMBL/GenBank/DDBJ whole genome shotgun (WGS) entry which is preliminary data.</text>
</comment>
<proteinExistence type="predicted"/>
<dbReference type="InterPro" id="IPR029016">
    <property type="entry name" value="GAF-like_dom_sf"/>
</dbReference>
<dbReference type="InterPro" id="IPR003594">
    <property type="entry name" value="HATPase_dom"/>
</dbReference>
<organism evidence="14 15">
    <name type="scientific">Planotetraspora kaengkrachanensis</name>
    <dbReference type="NCBI Taxonomy" id="575193"/>
    <lineage>
        <taxon>Bacteria</taxon>
        <taxon>Bacillati</taxon>
        <taxon>Actinomycetota</taxon>
        <taxon>Actinomycetes</taxon>
        <taxon>Streptosporangiales</taxon>
        <taxon>Streptosporangiaceae</taxon>
        <taxon>Planotetraspora</taxon>
    </lineage>
</organism>
<evidence type="ECO:0000256" key="2">
    <source>
        <dbReference type="ARBA" id="ARBA00012438"/>
    </source>
</evidence>
<dbReference type="Pfam" id="PF07730">
    <property type="entry name" value="HisKA_3"/>
    <property type="match status" value="1"/>
</dbReference>
<evidence type="ECO:0000256" key="5">
    <source>
        <dbReference type="ARBA" id="ARBA00022741"/>
    </source>
</evidence>
<keyword evidence="4" id="KW-0808">Transferase</keyword>
<feature type="coiled-coil region" evidence="9">
    <location>
        <begin position="413"/>
        <end position="440"/>
    </location>
</feature>
<dbReference type="EMBL" id="BONV01000026">
    <property type="protein sequence ID" value="GIG82134.1"/>
    <property type="molecule type" value="Genomic_DNA"/>
</dbReference>
<keyword evidence="9" id="KW-0175">Coiled coil</keyword>
<evidence type="ECO:0000256" key="1">
    <source>
        <dbReference type="ARBA" id="ARBA00000085"/>
    </source>
</evidence>
<dbReference type="GO" id="GO:0005524">
    <property type="term" value="F:ATP binding"/>
    <property type="evidence" value="ECO:0007669"/>
    <property type="project" value="UniProtKB-KW"/>
</dbReference>
<evidence type="ECO:0000256" key="8">
    <source>
        <dbReference type="ARBA" id="ARBA00023012"/>
    </source>
</evidence>
<evidence type="ECO:0000256" key="11">
    <source>
        <dbReference type="SAM" id="SignalP"/>
    </source>
</evidence>
<accession>A0A8J3PW13</accession>
<feature type="domain" description="Signal transduction histidine kinase subgroup 3 dimerisation and phosphoacceptor" evidence="13">
    <location>
        <begin position="445"/>
        <end position="509"/>
    </location>
</feature>
<dbReference type="Gene3D" id="3.30.450.40">
    <property type="match status" value="1"/>
</dbReference>
<dbReference type="InterPro" id="IPR011712">
    <property type="entry name" value="Sig_transdc_His_kin_sub3_dim/P"/>
</dbReference>
<evidence type="ECO:0000256" key="7">
    <source>
        <dbReference type="ARBA" id="ARBA00022840"/>
    </source>
</evidence>
<feature type="transmembrane region" description="Helical" evidence="10">
    <location>
        <begin position="99"/>
        <end position="119"/>
    </location>
</feature>
<keyword evidence="3" id="KW-0597">Phosphoprotein</keyword>
<feature type="transmembrane region" description="Helical" evidence="10">
    <location>
        <begin position="131"/>
        <end position="156"/>
    </location>
</feature>
<feature type="signal peptide" evidence="11">
    <location>
        <begin position="1"/>
        <end position="21"/>
    </location>
</feature>
<feature type="transmembrane region" description="Helical" evidence="10">
    <location>
        <begin position="31"/>
        <end position="62"/>
    </location>
</feature>
<evidence type="ECO:0000259" key="13">
    <source>
        <dbReference type="Pfam" id="PF07730"/>
    </source>
</evidence>
<dbReference type="SUPFAM" id="SSF55781">
    <property type="entry name" value="GAF domain-like"/>
    <property type="match status" value="1"/>
</dbReference>
<keyword evidence="10" id="KW-0472">Membrane</keyword>
<evidence type="ECO:0000256" key="4">
    <source>
        <dbReference type="ARBA" id="ARBA00022679"/>
    </source>
</evidence>
<evidence type="ECO:0000259" key="12">
    <source>
        <dbReference type="Pfam" id="PF02518"/>
    </source>
</evidence>
<feature type="chain" id="PRO_5035188593" description="histidine kinase" evidence="11">
    <location>
        <begin position="22"/>
        <end position="642"/>
    </location>
</feature>
<comment type="catalytic activity">
    <reaction evidence="1">
        <text>ATP + protein L-histidine = ADP + protein N-phospho-L-histidine.</text>
        <dbReference type="EC" id="2.7.13.3"/>
    </reaction>
</comment>
<dbReference type="Gene3D" id="3.30.565.10">
    <property type="entry name" value="Histidine kinase-like ATPase, C-terminal domain"/>
    <property type="match status" value="1"/>
</dbReference>
<keyword evidence="15" id="KW-1185">Reference proteome</keyword>
<feature type="transmembrane region" description="Helical" evidence="10">
    <location>
        <begin position="162"/>
        <end position="180"/>
    </location>
</feature>
<dbReference type="InterPro" id="IPR036890">
    <property type="entry name" value="HATPase_C_sf"/>
</dbReference>
<name>A0A8J3PW13_9ACTN</name>
<evidence type="ECO:0000256" key="6">
    <source>
        <dbReference type="ARBA" id="ARBA00022777"/>
    </source>
</evidence>
<evidence type="ECO:0000313" key="15">
    <source>
        <dbReference type="Proteomes" id="UP000630097"/>
    </source>
</evidence>
<dbReference type="InterPro" id="IPR050482">
    <property type="entry name" value="Sensor_HK_TwoCompSys"/>
</dbReference>
<reference evidence="14 15" key="1">
    <citation type="submission" date="2021-01" db="EMBL/GenBank/DDBJ databases">
        <title>Whole genome shotgun sequence of Planotetraspora kaengkrachanensis NBRC 104272.</title>
        <authorList>
            <person name="Komaki H."/>
            <person name="Tamura T."/>
        </authorList>
    </citation>
    <scope>NUCLEOTIDE SEQUENCE [LARGE SCALE GENOMIC DNA]</scope>
    <source>
        <strain evidence="14 15">NBRC 104272</strain>
    </source>
</reference>
<keyword evidence="6" id="KW-0418">Kinase</keyword>
<dbReference type="RefSeq" id="WP_203885475.1">
    <property type="nucleotide sequence ID" value="NZ_BAABHH010000020.1"/>
</dbReference>
<dbReference type="GO" id="GO:0046983">
    <property type="term" value="F:protein dimerization activity"/>
    <property type="evidence" value="ECO:0007669"/>
    <property type="project" value="InterPro"/>
</dbReference>